<reference evidence="1 2" key="1">
    <citation type="submission" date="2022-11" db="EMBL/GenBank/DDBJ databases">
        <title>The characterization of three novel Bacteroidetes species and genomic analysis of their roles in tidal elemental geochemical cycles.</title>
        <authorList>
            <person name="Ma K."/>
        </authorList>
    </citation>
    <scope>NUCLEOTIDE SEQUENCE [LARGE SCALE GENOMIC DNA]</scope>
    <source>
        <strain evidence="1 2">M17</strain>
    </source>
</reference>
<comment type="caution">
    <text evidence="1">The sequence shown here is derived from an EMBL/GenBank/DDBJ whole genome shotgun (WGS) entry which is preliminary data.</text>
</comment>
<evidence type="ECO:0000313" key="2">
    <source>
        <dbReference type="Proteomes" id="UP001209885"/>
    </source>
</evidence>
<sequence>MKKHFILLMIFGGLSLLTISCDDDDDVTINTEAGTLSGGPFNFVIDGNPDMVDGITQSGEMRGSNSSFVITDDAGNILGLPPTMTDLEGVNFDDAGPGICLIWYIRYEDGLMGLEPGENANDLSGNYDLSNSITVNRDGLNGGMIDGGPFTFIIDGEADMVSGISLDDTEVNGPNTTWVITDDENNILGLPPTLADVEGVNFDGAGGGICLIWHMSFGTDLMGAEVGNNVSDLTGSYGLSNSIMVTRGTAGMLDGGPFNFDIDGSPDMVSGITVSDNFDLANTSYVITDDQGVILGLPPTMADLEGVNFDDAGTGVCLIWRITYSEGLTGLEAGENAANLQGTFSLSNSITVNRN</sequence>
<dbReference type="Proteomes" id="UP001209885">
    <property type="component" value="Unassembled WGS sequence"/>
</dbReference>
<evidence type="ECO:0000313" key="1">
    <source>
        <dbReference type="EMBL" id="MCX2745358.1"/>
    </source>
</evidence>
<name>A0ABT3RU99_9BACT</name>
<organism evidence="1 2">
    <name type="scientific">Mangrovivirga halotolerans</name>
    <dbReference type="NCBI Taxonomy" id="2993936"/>
    <lineage>
        <taxon>Bacteria</taxon>
        <taxon>Pseudomonadati</taxon>
        <taxon>Bacteroidota</taxon>
        <taxon>Cytophagia</taxon>
        <taxon>Cytophagales</taxon>
        <taxon>Mangrovivirgaceae</taxon>
        <taxon>Mangrovivirga</taxon>
    </lineage>
</organism>
<proteinExistence type="predicted"/>
<gene>
    <name evidence="1" type="ORF">OO013_15880</name>
</gene>
<keyword evidence="2" id="KW-1185">Reference proteome</keyword>
<dbReference type="EMBL" id="JAPFQN010000009">
    <property type="protein sequence ID" value="MCX2745358.1"/>
    <property type="molecule type" value="Genomic_DNA"/>
</dbReference>
<accession>A0ABT3RU99</accession>
<protein>
    <submittedName>
        <fullName evidence="1">Uncharacterized protein</fullName>
    </submittedName>
</protein>
<dbReference type="PROSITE" id="PS51257">
    <property type="entry name" value="PROKAR_LIPOPROTEIN"/>
    <property type="match status" value="1"/>
</dbReference>
<dbReference type="RefSeq" id="WP_266057924.1">
    <property type="nucleotide sequence ID" value="NZ_JAPFQN010000009.1"/>
</dbReference>